<feature type="binding site" evidence="5">
    <location>
        <position position="243"/>
    </location>
    <ligand>
        <name>S-adenosyl-L-methionine</name>
        <dbReference type="ChEBI" id="CHEBI:59789"/>
    </ligand>
</feature>
<dbReference type="InterPro" id="IPR023267">
    <property type="entry name" value="RCMT"/>
</dbReference>
<evidence type="ECO:0000313" key="7">
    <source>
        <dbReference type="EMBL" id="TCJ12399.1"/>
    </source>
</evidence>
<gene>
    <name evidence="7" type="ORF">EPD60_14060</name>
</gene>
<dbReference type="InterPro" id="IPR001678">
    <property type="entry name" value="MeTrfase_RsmB-F_NOP2_dom"/>
</dbReference>
<reference evidence="7 8" key="1">
    <citation type="submission" date="2019-03" db="EMBL/GenBank/DDBJ databases">
        <authorList>
            <person name="Kim M.K.M."/>
        </authorList>
    </citation>
    <scope>NUCLEOTIDE SEQUENCE [LARGE SCALE GENOMIC DNA]</scope>
    <source>
        <strain evidence="7 8">17J68-12</strain>
    </source>
</reference>
<dbReference type="RefSeq" id="WP_131450158.1">
    <property type="nucleotide sequence ID" value="NZ_SJZI01000050.1"/>
</dbReference>
<dbReference type="GO" id="GO:0008173">
    <property type="term" value="F:RNA methyltransferase activity"/>
    <property type="evidence" value="ECO:0007669"/>
    <property type="project" value="InterPro"/>
</dbReference>
<feature type="domain" description="SAM-dependent MTase RsmB/NOP-type" evidence="6">
    <location>
        <begin position="90"/>
        <end position="359"/>
    </location>
</feature>
<keyword evidence="4 5" id="KW-0694">RNA-binding</keyword>
<keyword evidence="2 5" id="KW-0808">Transferase</keyword>
<feature type="active site" description="Nucleophile" evidence="5">
    <location>
        <position position="314"/>
    </location>
</feature>
<dbReference type="CDD" id="cd02440">
    <property type="entry name" value="AdoMet_MTases"/>
    <property type="match status" value="1"/>
</dbReference>
<dbReference type="Proteomes" id="UP000295334">
    <property type="component" value="Unassembled WGS sequence"/>
</dbReference>
<evidence type="ECO:0000256" key="4">
    <source>
        <dbReference type="ARBA" id="ARBA00022884"/>
    </source>
</evidence>
<dbReference type="GO" id="GO:0001510">
    <property type="term" value="P:RNA methylation"/>
    <property type="evidence" value="ECO:0007669"/>
    <property type="project" value="InterPro"/>
</dbReference>
<evidence type="ECO:0000313" key="8">
    <source>
        <dbReference type="Proteomes" id="UP000295334"/>
    </source>
</evidence>
<keyword evidence="3 5" id="KW-0949">S-adenosyl-L-methionine</keyword>
<keyword evidence="8" id="KW-1185">Reference proteome</keyword>
<comment type="similarity">
    <text evidence="5">Belongs to the class I-like SAM-binding methyltransferase superfamily. RsmB/NOP family.</text>
</comment>
<accession>A0A4R1B8L2</accession>
<dbReference type="PANTHER" id="PTHR22807">
    <property type="entry name" value="NOP2 YEAST -RELATED NOL1/NOP2/FMU SUN DOMAIN-CONTAINING"/>
    <property type="match status" value="1"/>
</dbReference>
<dbReference type="AlphaFoldDB" id="A0A4R1B8L2"/>
<feature type="binding site" evidence="5">
    <location>
        <position position="216"/>
    </location>
    <ligand>
        <name>S-adenosyl-L-methionine</name>
        <dbReference type="ChEBI" id="CHEBI:59789"/>
    </ligand>
</feature>
<name>A0A4R1B8L2_9BACT</name>
<comment type="caution">
    <text evidence="7">The sequence shown here is derived from an EMBL/GenBank/DDBJ whole genome shotgun (WGS) entry which is preliminary data.</text>
</comment>
<dbReference type="SUPFAM" id="SSF53335">
    <property type="entry name" value="S-adenosyl-L-methionine-dependent methyltransferases"/>
    <property type="match status" value="1"/>
</dbReference>
<dbReference type="GO" id="GO:0003723">
    <property type="term" value="F:RNA binding"/>
    <property type="evidence" value="ECO:0007669"/>
    <property type="project" value="UniProtKB-UniRule"/>
</dbReference>
<dbReference type="InterPro" id="IPR049560">
    <property type="entry name" value="MeTrfase_RsmB-F_NOP2_cat"/>
</dbReference>
<keyword evidence="1 5" id="KW-0489">Methyltransferase</keyword>
<dbReference type="OrthoDB" id="9810297at2"/>
<feature type="binding site" evidence="5">
    <location>
        <position position="261"/>
    </location>
    <ligand>
        <name>S-adenosyl-L-methionine</name>
        <dbReference type="ChEBI" id="CHEBI:59789"/>
    </ligand>
</feature>
<evidence type="ECO:0000259" key="6">
    <source>
        <dbReference type="PROSITE" id="PS51686"/>
    </source>
</evidence>
<dbReference type="Pfam" id="PF01189">
    <property type="entry name" value="Methyltr_RsmB-F"/>
    <property type="match status" value="1"/>
</dbReference>
<dbReference type="EMBL" id="SJZI01000050">
    <property type="protein sequence ID" value="TCJ12399.1"/>
    <property type="molecule type" value="Genomic_DNA"/>
</dbReference>
<protein>
    <submittedName>
        <fullName evidence="7">RsmB/NOP family class I SAM-dependent RNA methyltransferase</fullName>
    </submittedName>
</protein>
<dbReference type="PROSITE" id="PS51686">
    <property type="entry name" value="SAM_MT_RSMB_NOP"/>
    <property type="match status" value="1"/>
</dbReference>
<organism evidence="7 8">
    <name type="scientific">Flaviaesturariibacter flavus</name>
    <dbReference type="NCBI Taxonomy" id="2502780"/>
    <lineage>
        <taxon>Bacteria</taxon>
        <taxon>Pseudomonadati</taxon>
        <taxon>Bacteroidota</taxon>
        <taxon>Chitinophagia</taxon>
        <taxon>Chitinophagales</taxon>
        <taxon>Chitinophagaceae</taxon>
        <taxon>Flaviaestuariibacter</taxon>
    </lineage>
</organism>
<sequence>MKVDAYIRSANTILGLYDGKTPFAGWLKEYFRKEKKFGSRDRRMVTQLCYGYFRLGNLLADRSREERILFAHEVQTGVASLPDDLLAVFPLRAHLSPEIDAVAFVRAQLEQPDLFLRTRPGRQAQVTQKLEAAGIGFSECAPDCIALPNGSKIDEVIAIDADAVVQDRSSQRVLDGLVEILDPGKSFSLWDCCAASGGKSILAADRFPKVQLTASDVRESILHNLRKRFARAGITRYRSFVADVGASTFSFPHTFDVVLCDAPCSGSGTWGRTPEQLTYFTEDRIANYASLQRRIAVNALQQVKKGGYFLYITCSVFAAENEANVALLQKESGLSLVDARYYKGYVQNADTLYAALFRL</sequence>
<evidence type="ECO:0000256" key="1">
    <source>
        <dbReference type="ARBA" id="ARBA00022603"/>
    </source>
</evidence>
<evidence type="ECO:0000256" key="3">
    <source>
        <dbReference type="ARBA" id="ARBA00022691"/>
    </source>
</evidence>
<dbReference type="PRINTS" id="PR02008">
    <property type="entry name" value="RCMTFAMILY"/>
</dbReference>
<dbReference type="Gene3D" id="3.40.50.150">
    <property type="entry name" value="Vaccinia Virus protein VP39"/>
    <property type="match status" value="1"/>
</dbReference>
<proteinExistence type="inferred from homology"/>
<evidence type="ECO:0000256" key="5">
    <source>
        <dbReference type="PROSITE-ProRule" id="PRU01023"/>
    </source>
</evidence>
<dbReference type="PANTHER" id="PTHR22807:SF53">
    <property type="entry name" value="RIBOSOMAL RNA SMALL SUBUNIT METHYLTRANSFERASE B-RELATED"/>
    <property type="match status" value="1"/>
</dbReference>
<comment type="caution">
    <text evidence="5">Lacks conserved residue(s) required for the propagation of feature annotation.</text>
</comment>
<evidence type="ECO:0000256" key="2">
    <source>
        <dbReference type="ARBA" id="ARBA00022679"/>
    </source>
</evidence>
<dbReference type="InterPro" id="IPR029063">
    <property type="entry name" value="SAM-dependent_MTases_sf"/>
</dbReference>